<protein>
    <submittedName>
        <fullName evidence="7">Xylosidase</fullName>
    </submittedName>
</protein>
<proteinExistence type="inferred from homology"/>
<dbReference type="InterPro" id="IPR000322">
    <property type="entry name" value="Glyco_hydro_31_TIM"/>
</dbReference>
<dbReference type="GO" id="GO:0005975">
    <property type="term" value="P:carbohydrate metabolic process"/>
    <property type="evidence" value="ECO:0007669"/>
    <property type="project" value="InterPro"/>
</dbReference>
<evidence type="ECO:0000313" key="7">
    <source>
        <dbReference type="EMBL" id="GGG84489.1"/>
    </source>
</evidence>
<dbReference type="InterPro" id="IPR017853">
    <property type="entry name" value="GH"/>
</dbReference>
<dbReference type="CDD" id="cd06591">
    <property type="entry name" value="GH31_xylosidase_XylS"/>
    <property type="match status" value="1"/>
</dbReference>
<dbReference type="GO" id="GO:0030246">
    <property type="term" value="F:carbohydrate binding"/>
    <property type="evidence" value="ECO:0007669"/>
    <property type="project" value="InterPro"/>
</dbReference>
<keyword evidence="8" id="KW-1185">Reference proteome</keyword>
<feature type="domain" description="Glycoside hydrolase family 31 TIM barrel" evidence="3">
    <location>
        <begin position="250"/>
        <end position="608"/>
    </location>
</feature>
<dbReference type="SUPFAM" id="SSF74650">
    <property type="entry name" value="Galactose mutarotase-like"/>
    <property type="match status" value="1"/>
</dbReference>
<reference evidence="7" key="1">
    <citation type="journal article" date="2014" name="Int. J. Syst. Evol. Microbiol.">
        <title>Complete genome sequence of Corynebacterium casei LMG S-19264T (=DSM 44701T), isolated from a smear-ripened cheese.</title>
        <authorList>
            <consortium name="US DOE Joint Genome Institute (JGI-PGF)"/>
            <person name="Walter F."/>
            <person name="Albersmeier A."/>
            <person name="Kalinowski J."/>
            <person name="Ruckert C."/>
        </authorList>
    </citation>
    <scope>NUCLEOTIDE SEQUENCE</scope>
    <source>
        <strain evidence="7">CGMCC 1.12997</strain>
    </source>
</reference>
<dbReference type="Pfam" id="PF01055">
    <property type="entry name" value="Glyco_hydro_31_2nd"/>
    <property type="match status" value="1"/>
</dbReference>
<feature type="domain" description="Glycoside hydrolase family 31 N-terminal" evidence="4">
    <location>
        <begin position="20"/>
        <end position="208"/>
    </location>
</feature>
<dbReference type="Gene3D" id="2.60.40.1760">
    <property type="entry name" value="glycosyl hydrolase (family 31)"/>
    <property type="match status" value="1"/>
</dbReference>
<evidence type="ECO:0000259" key="5">
    <source>
        <dbReference type="Pfam" id="PF17137"/>
    </source>
</evidence>
<evidence type="ECO:0000256" key="1">
    <source>
        <dbReference type="ARBA" id="ARBA00007806"/>
    </source>
</evidence>
<dbReference type="SUPFAM" id="SSF51445">
    <property type="entry name" value="(Trans)glycosidases"/>
    <property type="match status" value="1"/>
</dbReference>
<dbReference type="InterPro" id="IPR048395">
    <property type="entry name" value="Glyco_hydro_31_C"/>
</dbReference>
<comment type="caution">
    <text evidence="7">The sequence shown here is derived from an EMBL/GenBank/DDBJ whole genome shotgun (WGS) entry which is preliminary data.</text>
</comment>
<dbReference type="RefSeq" id="WP_188555012.1">
    <property type="nucleotide sequence ID" value="NZ_BMGT01000003.1"/>
</dbReference>
<evidence type="ECO:0000256" key="2">
    <source>
        <dbReference type="RuleBase" id="RU361185"/>
    </source>
</evidence>
<dbReference type="Gene3D" id="2.60.40.1180">
    <property type="entry name" value="Golgi alpha-mannosidase II"/>
    <property type="match status" value="2"/>
</dbReference>
<comment type="similarity">
    <text evidence="1 2">Belongs to the glycosyl hydrolase 31 family.</text>
</comment>
<accession>A0A917MA13</accession>
<dbReference type="InterPro" id="IPR051816">
    <property type="entry name" value="Glycosyl_Hydrolase_31"/>
</dbReference>
<dbReference type="EMBL" id="BMGT01000003">
    <property type="protein sequence ID" value="GGG84489.1"/>
    <property type="molecule type" value="Genomic_DNA"/>
</dbReference>
<name>A0A917MA13_9BACT</name>
<evidence type="ECO:0000259" key="4">
    <source>
        <dbReference type="Pfam" id="PF13802"/>
    </source>
</evidence>
<dbReference type="SUPFAM" id="SSF51011">
    <property type="entry name" value="Glycosyl hydrolase domain"/>
    <property type="match status" value="1"/>
</dbReference>
<dbReference type="InterPro" id="IPR013780">
    <property type="entry name" value="Glyco_hydro_b"/>
</dbReference>
<evidence type="ECO:0000313" key="8">
    <source>
        <dbReference type="Proteomes" id="UP000647241"/>
    </source>
</evidence>
<keyword evidence="2" id="KW-0326">Glycosidase</keyword>
<dbReference type="InterPro" id="IPR011013">
    <property type="entry name" value="Gal_mutarotase_sf_dom"/>
</dbReference>
<feature type="domain" description="DUF5110" evidence="5">
    <location>
        <begin position="732"/>
        <end position="799"/>
    </location>
</feature>
<dbReference type="InterPro" id="IPR033403">
    <property type="entry name" value="DUF5110"/>
</dbReference>
<dbReference type="Proteomes" id="UP000647241">
    <property type="component" value="Unassembled WGS sequence"/>
</dbReference>
<keyword evidence="2" id="KW-0378">Hydrolase</keyword>
<gene>
    <name evidence="7" type="ORF">GCM10011585_30340</name>
</gene>
<dbReference type="Pfam" id="PF13802">
    <property type="entry name" value="Gal_mutarotas_2"/>
    <property type="match status" value="1"/>
</dbReference>
<dbReference type="Pfam" id="PF21365">
    <property type="entry name" value="Glyco_hydro_31_3rd"/>
    <property type="match status" value="1"/>
</dbReference>
<reference evidence="7" key="2">
    <citation type="submission" date="2020-09" db="EMBL/GenBank/DDBJ databases">
        <authorList>
            <person name="Sun Q."/>
            <person name="Zhou Y."/>
        </authorList>
    </citation>
    <scope>NUCLEOTIDE SEQUENCE</scope>
    <source>
        <strain evidence="7">CGMCC 1.12997</strain>
    </source>
</reference>
<evidence type="ECO:0000259" key="6">
    <source>
        <dbReference type="Pfam" id="PF21365"/>
    </source>
</evidence>
<dbReference type="PANTHER" id="PTHR43863">
    <property type="entry name" value="HYDROLASE, PUTATIVE (AFU_ORTHOLOGUE AFUA_1G03140)-RELATED"/>
    <property type="match status" value="1"/>
</dbReference>
<dbReference type="CDD" id="cd14752">
    <property type="entry name" value="GH31_N"/>
    <property type="match status" value="1"/>
</dbReference>
<dbReference type="InterPro" id="IPR025887">
    <property type="entry name" value="Glyco_hydro_31_N_dom"/>
</dbReference>
<dbReference type="GO" id="GO:0004553">
    <property type="term" value="F:hydrolase activity, hydrolyzing O-glycosyl compounds"/>
    <property type="evidence" value="ECO:0007669"/>
    <property type="project" value="InterPro"/>
</dbReference>
<organism evidence="7 8">
    <name type="scientific">Edaphobacter dinghuensis</name>
    <dbReference type="NCBI Taxonomy" id="1560005"/>
    <lineage>
        <taxon>Bacteria</taxon>
        <taxon>Pseudomonadati</taxon>
        <taxon>Acidobacteriota</taxon>
        <taxon>Terriglobia</taxon>
        <taxon>Terriglobales</taxon>
        <taxon>Acidobacteriaceae</taxon>
        <taxon>Edaphobacter</taxon>
    </lineage>
</organism>
<dbReference type="Pfam" id="PF17137">
    <property type="entry name" value="DUF5110"/>
    <property type="match status" value="1"/>
</dbReference>
<evidence type="ECO:0000259" key="3">
    <source>
        <dbReference type="Pfam" id="PF01055"/>
    </source>
</evidence>
<dbReference type="AlphaFoldDB" id="A0A917MA13"/>
<feature type="domain" description="Glycosyl hydrolase family 31 C-terminal" evidence="6">
    <location>
        <begin position="616"/>
        <end position="715"/>
    </location>
</feature>
<dbReference type="Gene3D" id="3.20.20.80">
    <property type="entry name" value="Glycosidases"/>
    <property type="match status" value="1"/>
</dbReference>
<sequence>MFQIEKQAEAIVFQRAGQRLRVVFAAAGIARITYTEHRDFADHPSRIVVTASERIAFDLREYTEKWVIESSGLVVHVSKKAGALSFFTPGGRLLFREPERGGKWLTSKKVIKNVFDNSSALQMQSIDGARSSATNYETIVDREAFEAKLEFVFSEGEALFGLGSHEEGYSNLRGRSRELYQQNMKAVVPHLVSTRGYGVLMDCCSLMTFHDDALGSYWWADVVEELDYYVIAGEDFDEVMRGYRKLTGVTPLPPKWAFGYVQSKERYVTAEEMLQVVEEHRRREVPLDCIVLDWKSWPNDAGWGQKSFDPIRFPDAAGFTRKLHELGARLMVSIWPIMTGGCKNQRELIGKGLMLGNQATYDAFRAEARTCYWEQARRGLFSNGVDAWWCDCTEPFEADWSGAVKPEPHLRLAINTQESKLYLDAGEINAYSLLHSQGIYEGQRRTESAKRVLNLTRSSYAGQHRYGTFTWNGDVCATWETLRRCIPEGVNFCATGEAYWTVDAGGFFVDNKPELWFWRGEYPGGCRGLTAMDALEPDPKDSGSTDKGFWELYTRWLQYAAFLPMMRSHGTDVAREIWRFGDAGSIFYDAIAACIRLRYRLIPYLYSMAAAITFDGTAMVRALALEFPKDAQTHNIMDEYMFGRSLMVCPVVCPMYFGPGSQPLAEEPKTRPVYLPEGASWFDFWNGAIYEGGQTIVVGSPIDRIPLFARAGSILPMTEVMQYTDEVRDAPYEIHVYTGADAQFDLYEDAGDGYGYERGEHAFIRMRWHQRQAELVIKKREGSFAGMMEGRNYRIVFFGPEGRYERALRYTGEEVRVQLGEREN</sequence>
<dbReference type="PANTHER" id="PTHR43863:SF2">
    <property type="entry name" value="MALTASE-GLUCOAMYLASE"/>
    <property type="match status" value="1"/>
</dbReference>